<sequence precursor="true">MKSLFLGVSLFAALPLVQSAAPAAEASAPAASTSVAVAAPTVHFDALEDALAAVRRDPSDPEVQAAAAHAAKEAEQKDRALFHARLAVIATKGDRSFKKLVSEMETIVTELDPFGLEGDEAFNEYLRQLLVMGDAARNRKLWANAVDLYSRAEGTPLDEEAQKSLDKIYSKAEAGEALMKSGLDVPVVGGKNRKSAKWIADFDEKYSEWDKALKNKALDVKGYKIRTNMGYEVGQQIGFALTQINLYLRTLYRHKESGQKLRDCEINVYKSFQDFNEAEYDGKNTPNIGGFFMPGENRISTYDQRTVGRSMDDLWETLFHEVSHQFSQDVSKTLQPVWVEEGIACFMEGTVLLPNGAVIPNQIAESRLEALISMFDSGYDPIRDVITYYAPGSYSGAFYPWGWGLVYFIRNYENENSERIYIEYFDEFVGEYKGEAQHDVWERFVEYFVEKPGVEGIDNFQAWYQQWRSWIRELNDLHFGGPEQADKLIEKARKQVANGKHDYAVETYVWALRKRPGDPVAMLGLAEACLETEREDTAMYYFRELLEWCGMQSSDDAAVPNAGMKVSELRTFARDEMGKLNRSLAEDMVDKTRAFEDQVMELAGRYVAEGLPLAAALFVQRGQALAGRSHRLSDMAAKLRGEHQADPRIERTLVVDDDLSRWEAFDARLWRKGAGETLVSKPSQAAAIISYLDAPSSQSYRFEATLSLTGESNFPVFGMFYGERVGRSRQIGYIPFEGLCEFRLKGEEPQISEEIRQVFITAGEKLQIAIQVEGNQVEYFIDGESVLTKSYPDSDLKGRVGFFAWNTEITVSDMKLTY</sequence>
<dbReference type="InterPro" id="IPR011990">
    <property type="entry name" value="TPR-like_helical_dom_sf"/>
</dbReference>
<evidence type="ECO:0000313" key="3">
    <source>
        <dbReference type="Proteomes" id="UP000319342"/>
    </source>
</evidence>
<organism evidence="2 3">
    <name type="scientific">Rohdeia mirabilis</name>
    <dbReference type="NCBI Taxonomy" id="2528008"/>
    <lineage>
        <taxon>Bacteria</taxon>
        <taxon>Pseudomonadati</taxon>
        <taxon>Planctomycetota</taxon>
        <taxon>Planctomycetia</taxon>
        <taxon>Planctomycetia incertae sedis</taxon>
        <taxon>Rohdeia</taxon>
    </lineage>
</organism>
<keyword evidence="3" id="KW-1185">Reference proteome</keyword>
<dbReference type="SUPFAM" id="SSF48452">
    <property type="entry name" value="TPR-like"/>
    <property type="match status" value="1"/>
</dbReference>
<evidence type="ECO:0000313" key="2">
    <source>
        <dbReference type="EMBL" id="QDU86578.1"/>
    </source>
</evidence>
<evidence type="ECO:0000256" key="1">
    <source>
        <dbReference type="SAM" id="SignalP"/>
    </source>
</evidence>
<dbReference type="Gene3D" id="2.60.120.560">
    <property type="entry name" value="Exo-inulinase, domain 1"/>
    <property type="match status" value="1"/>
</dbReference>
<dbReference type="OrthoDB" id="262389at2"/>
<evidence type="ECO:0008006" key="4">
    <source>
        <dbReference type="Google" id="ProtNLM"/>
    </source>
</evidence>
<feature type="signal peptide" evidence="1">
    <location>
        <begin position="1"/>
        <end position="23"/>
    </location>
</feature>
<dbReference type="AlphaFoldDB" id="A0A518D531"/>
<reference evidence="2 3" key="1">
    <citation type="submission" date="2019-02" db="EMBL/GenBank/DDBJ databases">
        <title>Deep-cultivation of Planctomycetes and their phenomic and genomic characterization uncovers novel biology.</title>
        <authorList>
            <person name="Wiegand S."/>
            <person name="Jogler M."/>
            <person name="Boedeker C."/>
            <person name="Pinto D."/>
            <person name="Vollmers J."/>
            <person name="Rivas-Marin E."/>
            <person name="Kohn T."/>
            <person name="Peeters S.H."/>
            <person name="Heuer A."/>
            <person name="Rast P."/>
            <person name="Oberbeckmann S."/>
            <person name="Bunk B."/>
            <person name="Jeske O."/>
            <person name="Meyerdierks A."/>
            <person name="Storesund J.E."/>
            <person name="Kallscheuer N."/>
            <person name="Luecker S."/>
            <person name="Lage O.M."/>
            <person name="Pohl T."/>
            <person name="Merkel B.J."/>
            <person name="Hornburger P."/>
            <person name="Mueller R.-W."/>
            <person name="Bruemmer F."/>
            <person name="Labrenz M."/>
            <person name="Spormann A.M."/>
            <person name="Op den Camp H."/>
            <person name="Overmann J."/>
            <person name="Amann R."/>
            <person name="Jetten M.S.M."/>
            <person name="Mascher T."/>
            <person name="Medema M.H."/>
            <person name="Devos D.P."/>
            <person name="Kaster A.-K."/>
            <person name="Ovreas L."/>
            <person name="Rohde M."/>
            <person name="Galperin M.Y."/>
            <person name="Jogler C."/>
        </authorList>
    </citation>
    <scope>NUCLEOTIDE SEQUENCE [LARGE SCALE GENOMIC DNA]</scope>
    <source>
        <strain evidence="2 3">Pla163</strain>
    </source>
</reference>
<dbReference type="EMBL" id="CP036290">
    <property type="protein sequence ID" value="QDU86578.1"/>
    <property type="molecule type" value="Genomic_DNA"/>
</dbReference>
<name>A0A518D531_9BACT</name>
<proteinExistence type="predicted"/>
<dbReference type="Gene3D" id="1.25.40.10">
    <property type="entry name" value="Tetratricopeptide repeat domain"/>
    <property type="match status" value="1"/>
</dbReference>
<keyword evidence="1" id="KW-0732">Signal</keyword>
<accession>A0A518D531</accession>
<dbReference type="Proteomes" id="UP000319342">
    <property type="component" value="Chromosome"/>
</dbReference>
<feature type="chain" id="PRO_5022072492" description="DUF1570 domain-containing protein" evidence="1">
    <location>
        <begin position="24"/>
        <end position="818"/>
    </location>
</feature>
<dbReference type="RefSeq" id="WP_145192080.1">
    <property type="nucleotide sequence ID" value="NZ_CP036290.1"/>
</dbReference>
<gene>
    <name evidence="2" type="ORF">Pla163_37290</name>
</gene>
<protein>
    <recommendedName>
        <fullName evidence="4">DUF1570 domain-containing protein</fullName>
    </recommendedName>
</protein>